<evidence type="ECO:0000313" key="4">
    <source>
        <dbReference type="Proteomes" id="UP000232122"/>
    </source>
</evidence>
<dbReference type="AlphaFoldDB" id="A0A2N0B8Q4"/>
<keyword evidence="4" id="KW-1185">Reference proteome</keyword>
<accession>A0A2N0B8Q4</accession>
<comment type="caution">
    <text evidence="3">The sequence shown here is derived from an EMBL/GenBank/DDBJ whole genome shotgun (WGS) entry which is preliminary data.</text>
</comment>
<dbReference type="SUPFAM" id="SSF101874">
    <property type="entry name" value="YceI-like"/>
    <property type="match status" value="1"/>
</dbReference>
<dbReference type="EMBL" id="NPEF02000008">
    <property type="protein sequence ID" value="MDV6235615.1"/>
    <property type="molecule type" value="Genomic_DNA"/>
</dbReference>
<evidence type="ECO:0000259" key="1">
    <source>
        <dbReference type="SMART" id="SM00867"/>
    </source>
</evidence>
<name>A0A2N0B8Q4_9LEPT</name>
<sequence>MSFKNKIPFVAASLAFLLCFPGYASEILKKEIRFEVDHPMKVVHGVCHEIDAEVPKLSIKNSEYRLDAPFQIRIPILKIKSGDENRDSHIAEILGYPDFPEVSALIESVSISGESHTVKGKLTIRGNTQPFQSDAKVEPREKGQIRVFGKLQIRFSEFKLERPSVLFAKTKDEVEIDYDFLIKI</sequence>
<dbReference type="PANTHER" id="PTHR34406:SF1">
    <property type="entry name" value="PROTEIN YCEI"/>
    <property type="match status" value="1"/>
</dbReference>
<dbReference type="OrthoDB" id="328418at2"/>
<reference evidence="3" key="1">
    <citation type="submission" date="2017-07" db="EMBL/GenBank/DDBJ databases">
        <title>Leptospira spp. isolated from tropical soils.</title>
        <authorList>
            <person name="Thibeaux R."/>
            <person name="Iraola G."/>
            <person name="Ferres I."/>
            <person name="Bierque E."/>
            <person name="Girault D."/>
            <person name="Soupe-Gilbert M.-E."/>
            <person name="Picardeau M."/>
            <person name="Goarant C."/>
        </authorList>
    </citation>
    <scope>NUCLEOTIDE SEQUENCE [LARGE SCALE GENOMIC DNA]</scope>
    <source>
        <strain evidence="3">ATI7-C-A5</strain>
    </source>
</reference>
<feature type="domain" description="Lipid/polyisoprenoid-binding YceI-like" evidence="1">
    <location>
        <begin position="22"/>
        <end position="183"/>
    </location>
</feature>
<dbReference type="Proteomes" id="UP000232122">
    <property type="component" value="Unassembled WGS sequence"/>
</dbReference>
<evidence type="ECO:0000313" key="3">
    <source>
        <dbReference type="EMBL" id="PJZ92920.1"/>
    </source>
</evidence>
<dbReference type="InterPro" id="IPR007372">
    <property type="entry name" value="Lipid/polyisoprenoid-bd_YceI"/>
</dbReference>
<dbReference type="PANTHER" id="PTHR34406">
    <property type="entry name" value="PROTEIN YCEI"/>
    <property type="match status" value="1"/>
</dbReference>
<dbReference type="Gene3D" id="2.40.128.110">
    <property type="entry name" value="Lipid/polyisoprenoid-binding, YceI-like"/>
    <property type="match status" value="1"/>
</dbReference>
<gene>
    <name evidence="2" type="ORF">CH379_008260</name>
    <name evidence="3" type="ORF">CH379_10560</name>
</gene>
<dbReference type="RefSeq" id="WP_100765107.1">
    <property type="nucleotide sequence ID" value="NZ_NPEF02000008.1"/>
</dbReference>
<organism evidence="3">
    <name type="scientific">Leptospira ellisii</name>
    <dbReference type="NCBI Taxonomy" id="2023197"/>
    <lineage>
        <taxon>Bacteria</taxon>
        <taxon>Pseudomonadati</taxon>
        <taxon>Spirochaetota</taxon>
        <taxon>Spirochaetia</taxon>
        <taxon>Leptospirales</taxon>
        <taxon>Leptospiraceae</taxon>
        <taxon>Leptospira</taxon>
    </lineage>
</organism>
<reference evidence="2" key="3">
    <citation type="submission" date="2023-10" db="EMBL/GenBank/DDBJ databases">
        <authorList>
            <person name="Picardeau M."/>
            <person name="Thibeaux R."/>
        </authorList>
    </citation>
    <scope>NUCLEOTIDE SEQUENCE</scope>
    <source>
        <strain evidence="2">ATI7-C-A5</strain>
    </source>
</reference>
<protein>
    <submittedName>
        <fullName evidence="2">YceI family protein</fullName>
    </submittedName>
</protein>
<dbReference type="EMBL" id="NPEF01000095">
    <property type="protein sequence ID" value="PJZ92920.1"/>
    <property type="molecule type" value="Genomic_DNA"/>
</dbReference>
<dbReference type="SMART" id="SM00867">
    <property type="entry name" value="YceI"/>
    <property type="match status" value="1"/>
</dbReference>
<dbReference type="InterPro" id="IPR036761">
    <property type="entry name" value="TTHA0802/YceI-like_sf"/>
</dbReference>
<proteinExistence type="predicted"/>
<dbReference type="Pfam" id="PF04264">
    <property type="entry name" value="YceI"/>
    <property type="match status" value="1"/>
</dbReference>
<reference evidence="2 4" key="2">
    <citation type="journal article" date="2018" name="Microb. Genom.">
        <title>Deciphering the unexplored Leptospira diversity from soils uncovers genomic evolution to virulence.</title>
        <authorList>
            <person name="Thibeaux R."/>
            <person name="Iraola G."/>
            <person name="Ferres I."/>
            <person name="Bierque E."/>
            <person name="Girault D."/>
            <person name="Soupe-Gilbert M.E."/>
            <person name="Picardeau M."/>
            <person name="Goarant C."/>
        </authorList>
    </citation>
    <scope>NUCLEOTIDE SEQUENCE [LARGE SCALE GENOMIC DNA]</scope>
    <source>
        <strain evidence="2 4">ATI7-C-A5</strain>
    </source>
</reference>
<evidence type="ECO:0000313" key="2">
    <source>
        <dbReference type="EMBL" id="MDV6235615.1"/>
    </source>
</evidence>